<feature type="region of interest" description="Disordered" evidence="1">
    <location>
        <begin position="563"/>
        <end position="599"/>
    </location>
</feature>
<evidence type="ECO:0000313" key="2">
    <source>
        <dbReference type="EMBL" id="KKL87905.1"/>
    </source>
</evidence>
<evidence type="ECO:0000256" key="1">
    <source>
        <dbReference type="SAM" id="MobiDB-lite"/>
    </source>
</evidence>
<proteinExistence type="predicted"/>
<comment type="caution">
    <text evidence="2">The sequence shown here is derived from an EMBL/GenBank/DDBJ whole genome shotgun (WGS) entry which is preliminary data.</text>
</comment>
<feature type="compositionally biased region" description="Low complexity" evidence="1">
    <location>
        <begin position="573"/>
        <end position="599"/>
    </location>
</feature>
<dbReference type="EMBL" id="LAZR01020711">
    <property type="protein sequence ID" value="KKL87905.1"/>
    <property type="molecule type" value="Genomic_DNA"/>
</dbReference>
<sequence>MDPYNQDERRLWFDAIETHYKELEPFRVGRTQLIKEYAGPYFGKRSPNFPTYVNLMQQTADAHEMALAANCPRFLIATHYDPLKAFASTYQAAINYLVQEIRIEEVLAECVQDAFFSVGIAKVHRGGKGKRYPLQNGTSMDPGASLVERLSMDDVVWDTGALSWKKVSFVCDRARVPFEMLSDRRRYDPKVVAQLRPSSKYPHGSHERASEIASGRVTDDGEPIPMIDLLNVWIPEDRKVVQWAVDPEYKPIDTDPLWVESWDKIITGPYYMLNLGRVPDNVMGSSPASNLRNLGELTNSLIRKGAEQAESERTINLYRPDVAKEANRARKAGDNEWLASVDPSGFAQLKIGGVNQPTAAFQIGIQSLYDRMSGNVPGKLGLGAQTDTVGQEQMIQAQISRGEAAMRNKVLRFTADIGQCLGNLLWRDATKEIRVSERFSESLTIPHVWRPYEPSNWFDRGWVERRAREGNALDYNFRVEPISMAYEEPQAKAARLRGMVIEMAPLVEAGILRLDGDRLIARLGEYYNDPALGEIFQAQMPGIPAGPVGTGGRMPSHTIRESVRRSVADGPTQENAQQQLAQQMMKNAGQQQQANGSRV</sequence>
<accession>A0A0F9I271</accession>
<dbReference type="AlphaFoldDB" id="A0A0F9I271"/>
<name>A0A0F9I271_9ZZZZ</name>
<feature type="region of interest" description="Disordered" evidence="1">
    <location>
        <begin position="197"/>
        <end position="217"/>
    </location>
</feature>
<gene>
    <name evidence="2" type="ORF">LCGC14_1930040</name>
</gene>
<reference evidence="2" key="1">
    <citation type="journal article" date="2015" name="Nature">
        <title>Complex archaea that bridge the gap between prokaryotes and eukaryotes.</title>
        <authorList>
            <person name="Spang A."/>
            <person name="Saw J.H."/>
            <person name="Jorgensen S.L."/>
            <person name="Zaremba-Niedzwiedzka K."/>
            <person name="Martijn J."/>
            <person name="Lind A.E."/>
            <person name="van Eijk R."/>
            <person name="Schleper C."/>
            <person name="Guy L."/>
            <person name="Ettema T.J."/>
        </authorList>
    </citation>
    <scope>NUCLEOTIDE SEQUENCE</scope>
</reference>
<protein>
    <submittedName>
        <fullName evidence="2">Uncharacterized protein</fullName>
    </submittedName>
</protein>
<organism evidence="2">
    <name type="scientific">marine sediment metagenome</name>
    <dbReference type="NCBI Taxonomy" id="412755"/>
    <lineage>
        <taxon>unclassified sequences</taxon>
        <taxon>metagenomes</taxon>
        <taxon>ecological metagenomes</taxon>
    </lineage>
</organism>